<dbReference type="Proteomes" id="UP000001431">
    <property type="component" value="Chromosome"/>
</dbReference>
<sequence length="160" mass="16884">MDPGIRRGLWGSVVAAVLIEAVLILSQAYGIFHAAPLALMSALVAVAVYVYFNFTKALRSAAFTALGPPVIGTAAVGVALMWTGAGVGAALVALAYLGEPVMGYFVYKRLREINAAWATLFLASAAAYAYTLPTVLLGYWQIPAAADAIKLAALIYFLRR</sequence>
<keyword evidence="3" id="KW-1185">Reference proteome</keyword>
<reference evidence="2" key="1">
    <citation type="submission" date="2007-02" db="EMBL/GenBank/DDBJ databases">
        <title>Complete sequence of Pyrobaculum calidifontis JCM 11548.</title>
        <authorList>
            <consortium name="US DOE Joint Genome Institute"/>
            <person name="Copeland A."/>
            <person name="Lucas S."/>
            <person name="Lapidus A."/>
            <person name="Barry K."/>
            <person name="Glavina del Rio T."/>
            <person name="Dalin E."/>
            <person name="Tice H."/>
            <person name="Pitluck S."/>
            <person name="Chain P."/>
            <person name="Malfatti S."/>
            <person name="Shin M."/>
            <person name="Vergez L."/>
            <person name="Schmutz J."/>
            <person name="Larimer F."/>
            <person name="Land M."/>
            <person name="Hauser L."/>
            <person name="Kyrpides N."/>
            <person name="Mikhailova N."/>
            <person name="Cozen A.E."/>
            <person name="Fitz-Gibbon S.T."/>
            <person name="House C.H."/>
            <person name="Saltikov C."/>
            <person name="Lowe T.M."/>
            <person name="Richardson P."/>
        </authorList>
    </citation>
    <scope>NUCLEOTIDE SEQUENCE [LARGE SCALE GENOMIC DNA]</scope>
    <source>
        <strain evidence="2">JCM 11548</strain>
    </source>
</reference>
<evidence type="ECO:0000256" key="1">
    <source>
        <dbReference type="SAM" id="Phobius"/>
    </source>
</evidence>
<proteinExistence type="predicted"/>
<dbReference type="HOGENOM" id="CLU_1656944_0_0_2"/>
<accession>A3MXR7</accession>
<feature type="transmembrane region" description="Helical" evidence="1">
    <location>
        <begin position="88"/>
        <end position="107"/>
    </location>
</feature>
<evidence type="ECO:0000313" key="2">
    <source>
        <dbReference type="EMBL" id="ABO09434.1"/>
    </source>
</evidence>
<dbReference type="KEGG" id="pcl:Pcal_2019"/>
<dbReference type="eggNOG" id="arCOG03778">
    <property type="taxonomic scope" value="Archaea"/>
</dbReference>
<feature type="transmembrane region" description="Helical" evidence="1">
    <location>
        <begin position="35"/>
        <end position="54"/>
    </location>
</feature>
<dbReference type="GeneID" id="4908711"/>
<evidence type="ECO:0000313" key="3">
    <source>
        <dbReference type="Proteomes" id="UP000001431"/>
    </source>
</evidence>
<dbReference type="EMBL" id="CP000561">
    <property type="protein sequence ID" value="ABO09434.1"/>
    <property type="molecule type" value="Genomic_DNA"/>
</dbReference>
<feature type="transmembrane region" description="Helical" evidence="1">
    <location>
        <begin position="138"/>
        <end position="158"/>
    </location>
</feature>
<name>A3MXR7_PYRCJ</name>
<feature type="transmembrane region" description="Helical" evidence="1">
    <location>
        <begin position="61"/>
        <end position="82"/>
    </location>
</feature>
<dbReference type="AlphaFoldDB" id="A3MXR7"/>
<gene>
    <name evidence="2" type="ordered locus">Pcal_2019</name>
</gene>
<keyword evidence="1" id="KW-0812">Transmembrane</keyword>
<keyword evidence="1" id="KW-0472">Membrane</keyword>
<feature type="transmembrane region" description="Helical" evidence="1">
    <location>
        <begin position="9"/>
        <end position="29"/>
    </location>
</feature>
<protein>
    <submittedName>
        <fullName evidence="2">Uncharacterized protein</fullName>
    </submittedName>
</protein>
<organism evidence="2 3">
    <name type="scientific">Pyrobaculum calidifontis (strain DSM 21063 / JCM 11548 / VA1)</name>
    <dbReference type="NCBI Taxonomy" id="410359"/>
    <lineage>
        <taxon>Archaea</taxon>
        <taxon>Thermoproteota</taxon>
        <taxon>Thermoprotei</taxon>
        <taxon>Thermoproteales</taxon>
        <taxon>Thermoproteaceae</taxon>
        <taxon>Pyrobaculum</taxon>
    </lineage>
</organism>
<dbReference type="OrthoDB" id="29181at2157"/>
<keyword evidence="1" id="KW-1133">Transmembrane helix</keyword>
<feature type="transmembrane region" description="Helical" evidence="1">
    <location>
        <begin position="114"/>
        <end position="132"/>
    </location>
</feature>
<dbReference type="RefSeq" id="WP_011850692.1">
    <property type="nucleotide sequence ID" value="NC_009073.1"/>
</dbReference>